<gene>
    <name evidence="1" type="ORF">BES34_015065</name>
</gene>
<reference evidence="1" key="1">
    <citation type="submission" date="2018-01" db="EMBL/GenBank/DDBJ databases">
        <title>Genomic characterization of Leptospira inadai serogroup Lyme isolated from captured rat in Brazil and comparative analysis with human reference strain.</title>
        <authorList>
            <person name="Moreno L.Z."/>
            <person name="Loureiro A.P."/>
            <person name="Miraglia F."/>
            <person name="Kremer F.S."/>
            <person name="Eslabao M.R."/>
            <person name="Dellagostin O.A."/>
            <person name="Lilenbaum W."/>
            <person name="Moreno A.M."/>
        </authorList>
    </citation>
    <scope>NUCLEOTIDE SEQUENCE [LARGE SCALE GENOMIC DNA]</scope>
    <source>
        <strain evidence="1">M34/99</strain>
    </source>
</reference>
<evidence type="ECO:0000313" key="2">
    <source>
        <dbReference type="Proteomes" id="UP000094669"/>
    </source>
</evidence>
<sequence length="61" mass="7042">MKKFARKNQIMESNFRLKNNLFPSDSIIDSAGIKCDSFSIIRKIYSKAGYELSLILNAQKR</sequence>
<proteinExistence type="predicted"/>
<comment type="caution">
    <text evidence="1">The sequence shown here is derived from an EMBL/GenBank/DDBJ whole genome shotgun (WGS) entry which is preliminary data.</text>
</comment>
<organism evidence="1 2">
    <name type="scientific">Leptospira inadai serovar Lyme</name>
    <dbReference type="NCBI Taxonomy" id="293084"/>
    <lineage>
        <taxon>Bacteria</taxon>
        <taxon>Pseudomonadati</taxon>
        <taxon>Spirochaetota</taxon>
        <taxon>Spirochaetia</taxon>
        <taxon>Leptospirales</taxon>
        <taxon>Leptospiraceae</taxon>
        <taxon>Leptospira</taxon>
    </lineage>
</organism>
<dbReference type="EMBL" id="MCRM02000017">
    <property type="protein sequence ID" value="PNV74169.1"/>
    <property type="molecule type" value="Genomic_DNA"/>
</dbReference>
<dbReference type="Proteomes" id="UP000094669">
    <property type="component" value="Unassembled WGS sequence"/>
</dbReference>
<name>A0ABX4YFZ5_9LEPT</name>
<keyword evidence="2" id="KW-1185">Reference proteome</keyword>
<accession>A0ABX4YFZ5</accession>
<evidence type="ECO:0000313" key="1">
    <source>
        <dbReference type="EMBL" id="PNV74169.1"/>
    </source>
</evidence>
<protein>
    <submittedName>
        <fullName evidence="1">Uncharacterized protein</fullName>
    </submittedName>
</protein>